<accession>A0A1W0A410</accession>
<protein>
    <recommendedName>
        <fullName evidence="3">Mitochondrial protein</fullName>
    </recommendedName>
</protein>
<dbReference type="AlphaFoldDB" id="A0A1W0A410"/>
<evidence type="ECO:0000313" key="1">
    <source>
        <dbReference type="EMBL" id="OQS04968.1"/>
    </source>
</evidence>
<keyword evidence="2" id="KW-1185">Reference proteome</keyword>
<gene>
    <name evidence="1" type="ORF">THRCLA_02843</name>
</gene>
<evidence type="ECO:0008006" key="3">
    <source>
        <dbReference type="Google" id="ProtNLM"/>
    </source>
</evidence>
<evidence type="ECO:0000313" key="2">
    <source>
        <dbReference type="Proteomes" id="UP000243217"/>
    </source>
</evidence>
<dbReference type="Proteomes" id="UP000243217">
    <property type="component" value="Unassembled WGS sequence"/>
</dbReference>
<comment type="caution">
    <text evidence="1">The sequence shown here is derived from an EMBL/GenBank/DDBJ whole genome shotgun (WGS) entry which is preliminary data.</text>
</comment>
<name>A0A1W0A410_9STRA</name>
<reference evidence="1 2" key="1">
    <citation type="journal article" date="2014" name="Genome Biol. Evol.">
        <title>The secreted proteins of Achlya hypogyna and Thraustotheca clavata identify the ancestral oomycete secretome and reveal gene acquisitions by horizontal gene transfer.</title>
        <authorList>
            <person name="Misner I."/>
            <person name="Blouin N."/>
            <person name="Leonard G."/>
            <person name="Richards T.A."/>
            <person name="Lane C.E."/>
        </authorList>
    </citation>
    <scope>NUCLEOTIDE SEQUENCE [LARGE SCALE GENOMIC DNA]</scope>
    <source>
        <strain evidence="1 2">ATCC 34112</strain>
    </source>
</reference>
<dbReference type="OrthoDB" id="73241at2759"/>
<sequence length="488" mass="55708">MHSVVARAWCSVSHQSSTRSFRACSARSAMASLSMPATEPLMNIRIWPTVDEDASNKVLAMSAKQRYNDVVKVVRVLNDQQKSLDNAAHEACLCALNQLGQHAEAKAYLEALLNHHKTALIEDDNSGILDEGLKAYFKLNEGPAALEVLRMCHDAELTFLTSKHYSNVILCHRQAYDAQAVKEYPLIRYPIDKIKGALEAHKLLRARDFYITPSMWLGLLENCLIHKQFKDAAKLINVYTTADMLPPLRKSLIYGLTLPFKYNKFAMVVDSLEKYAEHPELHADADSFSHVCEAVLKPLLRQPKPSQELVNRVLRLMLANGLRLHAYILREFYLPYALQTLSTQEFIVEFSSLEPLVELNTFVMSVAFTQYASKKDIKSYHELLNYAMDNGIEVTWKTIEILMKLHLDKGEFDEVFELAKVSFGDKSKEQVQNVPRPVFRMVLEATIELKRYEDAAKFCEAFIEDNGDEFSQTMRLMAKLVHRVIKDQ</sequence>
<proteinExistence type="predicted"/>
<organism evidence="1 2">
    <name type="scientific">Thraustotheca clavata</name>
    <dbReference type="NCBI Taxonomy" id="74557"/>
    <lineage>
        <taxon>Eukaryota</taxon>
        <taxon>Sar</taxon>
        <taxon>Stramenopiles</taxon>
        <taxon>Oomycota</taxon>
        <taxon>Saprolegniomycetes</taxon>
        <taxon>Saprolegniales</taxon>
        <taxon>Achlyaceae</taxon>
        <taxon>Thraustotheca</taxon>
    </lineage>
</organism>
<dbReference type="EMBL" id="JNBS01000522">
    <property type="protein sequence ID" value="OQS04968.1"/>
    <property type="molecule type" value="Genomic_DNA"/>
</dbReference>